<feature type="compositionally biased region" description="Gly residues" evidence="1">
    <location>
        <begin position="7"/>
        <end position="23"/>
    </location>
</feature>
<evidence type="ECO:0000313" key="2">
    <source>
        <dbReference type="EMBL" id="VVV98544.1"/>
    </source>
</evidence>
<feature type="region of interest" description="Disordered" evidence="1">
    <location>
        <begin position="1"/>
        <end position="23"/>
    </location>
</feature>
<reference evidence="2" key="1">
    <citation type="submission" date="2019-09" db="EMBL/GenBank/DDBJ databases">
        <authorList>
            <person name="Zhang L."/>
        </authorList>
    </citation>
    <scope>NUCLEOTIDE SEQUENCE</scope>
</reference>
<protein>
    <submittedName>
        <fullName evidence="2">Uncharacterized protein</fullName>
    </submittedName>
</protein>
<gene>
    <name evidence="2" type="ORF">NYM_LOCUS12993</name>
</gene>
<dbReference type="AlphaFoldDB" id="A0A5K1A993"/>
<dbReference type="Gramene" id="NC2G0054610.1">
    <property type="protein sequence ID" value="NC2G0054610.1:cds"/>
    <property type="gene ID" value="NC2G0054610"/>
</dbReference>
<dbReference type="EMBL" id="LR721780">
    <property type="protein sequence ID" value="VVV98544.1"/>
    <property type="molecule type" value="Genomic_DNA"/>
</dbReference>
<proteinExistence type="predicted"/>
<sequence>MVLKDNCGGGRGGGGSAGGGGGKQLKLAQSTGCRKNERHSSFGRCSGRSKMQFCASETISAACFGRFKQAGGSRTKKLYEYVKFWSAGRWQMVAGISPDSLLWATFNCSSLFNAPRLSGKGPTNSLYPMSKTTNSVRFPISSGIQDVSELLSNKSSLRVEPIRPMDLGRQPLMLLLANTTTETVEFPKFSGIVDTKLLSFMNKTSKFISKSAGGILPSNALNRMSKNLSDGRQSTTEGK</sequence>
<organism evidence="2">
    <name type="scientific">Nymphaea colorata</name>
    <name type="common">pocket water lily</name>
    <dbReference type="NCBI Taxonomy" id="210225"/>
    <lineage>
        <taxon>Eukaryota</taxon>
        <taxon>Viridiplantae</taxon>
        <taxon>Streptophyta</taxon>
        <taxon>Embryophyta</taxon>
        <taxon>Tracheophyta</taxon>
        <taxon>Spermatophyta</taxon>
        <taxon>Magnoliopsida</taxon>
        <taxon>Nymphaeales</taxon>
        <taxon>Nymphaeaceae</taxon>
        <taxon>Nymphaea</taxon>
    </lineage>
</organism>
<feature type="region of interest" description="Disordered" evidence="1">
    <location>
        <begin position="219"/>
        <end position="239"/>
    </location>
</feature>
<accession>A0A5K1A993</accession>
<evidence type="ECO:0000256" key="1">
    <source>
        <dbReference type="SAM" id="MobiDB-lite"/>
    </source>
</evidence>
<name>A0A5K1A993_9MAGN</name>